<dbReference type="GO" id="GO:0016874">
    <property type="term" value="F:ligase activity"/>
    <property type="evidence" value="ECO:0007669"/>
    <property type="project" value="UniProtKB-KW"/>
</dbReference>
<dbReference type="GO" id="GO:0046872">
    <property type="term" value="F:metal ion binding"/>
    <property type="evidence" value="ECO:0007669"/>
    <property type="project" value="UniProtKB-KW"/>
</dbReference>
<sequence>MIFLSIASTYAVNTNINDIVIGVCETDYSGYPDCRKKFIDSIKDSISLAHDKNIKIHTPLMHLNKAKIWKLAKELRCLDIIINYTMTDYNGSKNKNEWGFGKLDNPASLLRSKGYFEAKKNKWI</sequence>
<evidence type="ECO:0000313" key="10">
    <source>
        <dbReference type="EMBL" id="SVA04382.1"/>
    </source>
</evidence>
<evidence type="ECO:0000256" key="8">
    <source>
        <dbReference type="ARBA" id="ARBA00039149"/>
    </source>
</evidence>
<comment type="similarity">
    <text evidence="7">Belongs to the QueC family.</text>
</comment>
<protein>
    <recommendedName>
        <fullName evidence="8">7-cyano-7-deazaguanine synthase</fullName>
        <ecNumber evidence="8">6.3.4.20</ecNumber>
    </recommendedName>
</protein>
<comment type="pathway">
    <text evidence="1">Purine metabolism; 7-cyano-7-deazaguanine biosynthesis.</text>
</comment>
<dbReference type="SUPFAM" id="SSF52402">
    <property type="entry name" value="Adenine nucleotide alpha hydrolases-like"/>
    <property type="match status" value="1"/>
</dbReference>
<evidence type="ECO:0000256" key="9">
    <source>
        <dbReference type="ARBA" id="ARBA00047890"/>
    </source>
</evidence>
<evidence type="ECO:0000256" key="2">
    <source>
        <dbReference type="ARBA" id="ARBA00022598"/>
    </source>
</evidence>
<keyword evidence="6" id="KW-0067">ATP-binding</keyword>
<dbReference type="InterPro" id="IPR018317">
    <property type="entry name" value="QueC"/>
</dbReference>
<dbReference type="Gene3D" id="3.40.50.620">
    <property type="entry name" value="HUPs"/>
    <property type="match status" value="1"/>
</dbReference>
<comment type="catalytic activity">
    <reaction evidence="9">
        <text>7-carboxy-7-carbaguanine + NH4(+) + 2 ATP = 7-cyano-7-carbaguanine + 2 AMP + 2 diphosphate + 2 H(+)</text>
        <dbReference type="Rhea" id="RHEA:27982"/>
        <dbReference type="ChEBI" id="CHEBI:15378"/>
        <dbReference type="ChEBI" id="CHEBI:28938"/>
        <dbReference type="ChEBI" id="CHEBI:30616"/>
        <dbReference type="ChEBI" id="CHEBI:33019"/>
        <dbReference type="ChEBI" id="CHEBI:45075"/>
        <dbReference type="ChEBI" id="CHEBI:61036"/>
        <dbReference type="ChEBI" id="CHEBI:456215"/>
        <dbReference type="EC" id="6.3.4.20"/>
    </reaction>
</comment>
<keyword evidence="4" id="KW-0547">Nucleotide-binding</keyword>
<keyword evidence="2" id="KW-0436">Ligase</keyword>
<dbReference type="EC" id="6.3.4.20" evidence="8"/>
<organism evidence="10">
    <name type="scientific">marine metagenome</name>
    <dbReference type="NCBI Taxonomy" id="408172"/>
    <lineage>
        <taxon>unclassified sequences</taxon>
        <taxon>metagenomes</taxon>
        <taxon>ecological metagenomes</taxon>
    </lineage>
</organism>
<dbReference type="InterPro" id="IPR014729">
    <property type="entry name" value="Rossmann-like_a/b/a_fold"/>
</dbReference>
<dbReference type="Pfam" id="PF06508">
    <property type="entry name" value="QueC"/>
    <property type="match status" value="1"/>
</dbReference>
<dbReference type="PANTHER" id="PTHR42914">
    <property type="entry name" value="7-CYANO-7-DEAZAGUANINE SYNTHASE"/>
    <property type="match status" value="1"/>
</dbReference>
<reference evidence="10" key="1">
    <citation type="submission" date="2018-05" db="EMBL/GenBank/DDBJ databases">
        <authorList>
            <person name="Lanie J.A."/>
            <person name="Ng W.-L."/>
            <person name="Kazmierczak K.M."/>
            <person name="Andrzejewski T.M."/>
            <person name="Davidsen T.M."/>
            <person name="Wayne K.J."/>
            <person name="Tettelin H."/>
            <person name="Glass J.I."/>
            <person name="Rusch D."/>
            <person name="Podicherti R."/>
            <person name="Tsui H.-C.T."/>
            <person name="Winkler M.E."/>
        </authorList>
    </citation>
    <scope>NUCLEOTIDE SEQUENCE</scope>
</reference>
<evidence type="ECO:0000256" key="4">
    <source>
        <dbReference type="ARBA" id="ARBA00022741"/>
    </source>
</evidence>
<name>A0A381SK02_9ZZZZ</name>
<gene>
    <name evidence="10" type="ORF">METZ01_LOCUS57236</name>
</gene>
<dbReference type="GO" id="GO:0005524">
    <property type="term" value="F:ATP binding"/>
    <property type="evidence" value="ECO:0007669"/>
    <property type="project" value="UniProtKB-KW"/>
</dbReference>
<keyword evidence="5" id="KW-0862">Zinc</keyword>
<evidence type="ECO:0000256" key="7">
    <source>
        <dbReference type="ARBA" id="ARBA00037993"/>
    </source>
</evidence>
<dbReference type="PANTHER" id="PTHR42914:SF1">
    <property type="entry name" value="7-CYANO-7-DEAZAGUANINE SYNTHASE"/>
    <property type="match status" value="1"/>
</dbReference>
<proteinExistence type="inferred from homology"/>
<evidence type="ECO:0000256" key="6">
    <source>
        <dbReference type="ARBA" id="ARBA00022840"/>
    </source>
</evidence>
<evidence type="ECO:0000256" key="1">
    <source>
        <dbReference type="ARBA" id="ARBA00005061"/>
    </source>
</evidence>
<dbReference type="AlphaFoldDB" id="A0A381SK02"/>
<keyword evidence="3" id="KW-0479">Metal-binding</keyword>
<evidence type="ECO:0000256" key="3">
    <source>
        <dbReference type="ARBA" id="ARBA00022723"/>
    </source>
</evidence>
<dbReference type="EMBL" id="UINC01003219">
    <property type="protein sequence ID" value="SVA04382.1"/>
    <property type="molecule type" value="Genomic_DNA"/>
</dbReference>
<accession>A0A381SK02</accession>
<evidence type="ECO:0000256" key="5">
    <source>
        <dbReference type="ARBA" id="ARBA00022833"/>
    </source>
</evidence>